<dbReference type="Proteomes" id="UP001610446">
    <property type="component" value="Unassembled WGS sequence"/>
</dbReference>
<evidence type="ECO:0000256" key="6">
    <source>
        <dbReference type="ARBA" id="ARBA00031849"/>
    </source>
</evidence>
<evidence type="ECO:0000256" key="3">
    <source>
        <dbReference type="ARBA" id="ARBA00016197"/>
    </source>
</evidence>
<gene>
    <name evidence="7" type="ORF">BJY01DRAFT_100499</name>
</gene>
<dbReference type="PANTHER" id="PTHR36091:SF1">
    <property type="entry name" value="ALTERED INHERITANCE OF MITOCHONDRIA PROTEIN 9, MITOCHONDRIAL"/>
    <property type="match status" value="1"/>
</dbReference>
<organism evidence="7 8">
    <name type="scientific">Aspergillus pseudoustus</name>
    <dbReference type="NCBI Taxonomy" id="1810923"/>
    <lineage>
        <taxon>Eukaryota</taxon>
        <taxon>Fungi</taxon>
        <taxon>Dikarya</taxon>
        <taxon>Ascomycota</taxon>
        <taxon>Pezizomycotina</taxon>
        <taxon>Eurotiomycetes</taxon>
        <taxon>Eurotiomycetidae</taxon>
        <taxon>Eurotiales</taxon>
        <taxon>Aspergillaceae</taxon>
        <taxon>Aspergillus</taxon>
        <taxon>Aspergillus subgen. Nidulantes</taxon>
    </lineage>
</organism>
<dbReference type="SUPFAM" id="SSF56112">
    <property type="entry name" value="Protein kinase-like (PK-like)"/>
    <property type="match status" value="1"/>
</dbReference>
<evidence type="ECO:0000256" key="1">
    <source>
        <dbReference type="ARBA" id="ARBA00004173"/>
    </source>
</evidence>
<comment type="caution">
    <text evidence="7">The sequence shown here is derived from an EMBL/GenBank/DDBJ whole genome shotgun (WGS) entry which is preliminary data.</text>
</comment>
<name>A0ABR4KLJ3_9EURO</name>
<sequence length="592" mass="66847">MSGNPRTCLVRSVSKSSGRWLPRQRQRSQPFSIVASLLPSAGRSESRGPELCMETPDGAYTRISEHDLYKYTTHRWLSNEQSELSKRYLKFNLQGLIDVAVSACGGARYCTKIVKCPEGPRNKSFILRMDNGVEVIAKLPNGNAGPAKYTTASEVATQELLRDVFKLPVPRILAWSYDATNNPVGAEYIISEKARGVKLGSVWKQWRWKSKMNMVQQITDMENTLASISFPSHGSVYLKDDLRSLEGIADSLEADGAVTEELSRYAIGPLTSPELWEGSRREMDLDRGPWRDAGDYTRSIGWNEVAWIRQHASPRMNHYRSSDPVETPSNAVALLTQYMNVAAYLVPPLRDETANSGVLWHPDLSLDNVFVNPDTHEITSIVGWESARVAPLFYQSGIPPMFRQSEHLAEDMGLPERPADFHSLSDAKKKEIDSELEHETMHKYYEAVVYKRCARHWAVLSNPSLQALREPITLAPKAWENHSLFHLRQSLISLAEQWDQLFPESTLPCPIRFAEGELQAHRREKENMQGLGAILALLRDGGALPADGMVDPENFEAANRSNQRFREVFIKSAEDEAERELYTKLWPYQGSA</sequence>
<evidence type="ECO:0000313" key="7">
    <source>
        <dbReference type="EMBL" id="KAL2852073.1"/>
    </source>
</evidence>
<keyword evidence="8" id="KW-1185">Reference proteome</keyword>
<dbReference type="InterPro" id="IPR011009">
    <property type="entry name" value="Kinase-like_dom_sf"/>
</dbReference>
<comment type="similarity">
    <text evidence="2">Belongs to the AIM9 family.</text>
</comment>
<comment type="subcellular location">
    <subcellularLocation>
        <location evidence="1">Mitochondrion</location>
    </subcellularLocation>
</comment>
<keyword evidence="4" id="KW-0809">Transit peptide</keyword>
<dbReference type="InterPro" id="IPR051035">
    <property type="entry name" value="Mito_inheritance_9"/>
</dbReference>
<evidence type="ECO:0000313" key="8">
    <source>
        <dbReference type="Proteomes" id="UP001610446"/>
    </source>
</evidence>
<dbReference type="PANTHER" id="PTHR36091">
    <property type="entry name" value="ALTERED INHERITANCE OF MITOCHONDRIA PROTEIN 9, MITOCHONDRIAL"/>
    <property type="match status" value="1"/>
</dbReference>
<feature type="non-terminal residue" evidence="7">
    <location>
        <position position="1"/>
    </location>
</feature>
<reference evidence="7 8" key="1">
    <citation type="submission" date="2024-07" db="EMBL/GenBank/DDBJ databases">
        <title>Section-level genome sequencing and comparative genomics of Aspergillus sections Usti and Cavernicolus.</title>
        <authorList>
            <consortium name="Lawrence Berkeley National Laboratory"/>
            <person name="Nybo J.L."/>
            <person name="Vesth T.C."/>
            <person name="Theobald S."/>
            <person name="Frisvad J.C."/>
            <person name="Larsen T.O."/>
            <person name="Kjaerboelling I."/>
            <person name="Rothschild-Mancinelli K."/>
            <person name="Lyhne E.K."/>
            <person name="Kogle M.E."/>
            <person name="Barry K."/>
            <person name="Clum A."/>
            <person name="Na H."/>
            <person name="Ledsgaard L."/>
            <person name="Lin J."/>
            <person name="Lipzen A."/>
            <person name="Kuo A."/>
            <person name="Riley R."/>
            <person name="Mondo S."/>
            <person name="Labutti K."/>
            <person name="Haridas S."/>
            <person name="Pangalinan J."/>
            <person name="Salamov A.A."/>
            <person name="Simmons B.A."/>
            <person name="Magnuson J.K."/>
            <person name="Chen J."/>
            <person name="Drula E."/>
            <person name="Henrissat B."/>
            <person name="Wiebenga A."/>
            <person name="Lubbers R.J."/>
            <person name="Gomes A.C."/>
            <person name="Makela M.R."/>
            <person name="Stajich J."/>
            <person name="Grigoriev I.V."/>
            <person name="Mortensen U.H."/>
            <person name="De Vries R.P."/>
            <person name="Baker S.E."/>
            <person name="Andersen M.R."/>
        </authorList>
    </citation>
    <scope>NUCLEOTIDE SEQUENCE [LARGE SCALE GENOMIC DNA]</scope>
    <source>
        <strain evidence="7 8">CBS 123904</strain>
    </source>
</reference>
<dbReference type="Gene3D" id="3.90.1200.10">
    <property type="match status" value="1"/>
</dbReference>
<evidence type="ECO:0000256" key="2">
    <source>
        <dbReference type="ARBA" id="ARBA00005543"/>
    </source>
</evidence>
<evidence type="ECO:0000256" key="5">
    <source>
        <dbReference type="ARBA" id="ARBA00023128"/>
    </source>
</evidence>
<evidence type="ECO:0000256" key="4">
    <source>
        <dbReference type="ARBA" id="ARBA00022946"/>
    </source>
</evidence>
<proteinExistence type="inferred from homology"/>
<protein>
    <recommendedName>
        <fullName evidence="3">Altered inheritance of mitochondria protein 9, mitochondrial</fullName>
    </recommendedName>
    <alternativeName>
        <fullName evidence="6">Found in mitochondrial proteome protein 29</fullName>
    </alternativeName>
</protein>
<accession>A0ABR4KLJ3</accession>
<keyword evidence="5" id="KW-0496">Mitochondrion</keyword>
<dbReference type="EMBL" id="JBFXLU010000026">
    <property type="protein sequence ID" value="KAL2852073.1"/>
    <property type="molecule type" value="Genomic_DNA"/>
</dbReference>